<feature type="compositionally biased region" description="Low complexity" evidence="2">
    <location>
        <begin position="620"/>
        <end position="634"/>
    </location>
</feature>
<evidence type="ECO:0000313" key="4">
    <source>
        <dbReference type="Proteomes" id="UP001153069"/>
    </source>
</evidence>
<feature type="compositionally biased region" description="Acidic residues" evidence="2">
    <location>
        <begin position="364"/>
        <end position="375"/>
    </location>
</feature>
<protein>
    <submittedName>
        <fullName evidence="3">Uncharacterized protein</fullName>
    </submittedName>
</protein>
<feature type="compositionally biased region" description="Low complexity" evidence="2">
    <location>
        <begin position="376"/>
        <end position="397"/>
    </location>
</feature>
<feature type="compositionally biased region" description="Low complexity" evidence="2">
    <location>
        <begin position="176"/>
        <end position="186"/>
    </location>
</feature>
<feature type="compositionally biased region" description="Basic and acidic residues" evidence="2">
    <location>
        <begin position="324"/>
        <end position="339"/>
    </location>
</feature>
<evidence type="ECO:0000313" key="3">
    <source>
        <dbReference type="EMBL" id="CAB9522280.1"/>
    </source>
</evidence>
<feature type="compositionally biased region" description="Polar residues" evidence="2">
    <location>
        <begin position="604"/>
        <end position="616"/>
    </location>
</feature>
<feature type="compositionally biased region" description="Basic and acidic residues" evidence="2">
    <location>
        <begin position="431"/>
        <end position="443"/>
    </location>
</feature>
<feature type="compositionally biased region" description="Basic residues" evidence="2">
    <location>
        <begin position="83"/>
        <end position="93"/>
    </location>
</feature>
<feature type="region of interest" description="Disordered" evidence="2">
    <location>
        <begin position="363"/>
        <end position="474"/>
    </location>
</feature>
<reference evidence="3" key="1">
    <citation type="submission" date="2020-06" db="EMBL/GenBank/DDBJ databases">
        <authorList>
            <consortium name="Plant Systems Biology data submission"/>
        </authorList>
    </citation>
    <scope>NUCLEOTIDE SEQUENCE</scope>
    <source>
        <strain evidence="3">D6</strain>
    </source>
</reference>
<proteinExistence type="predicted"/>
<feature type="compositionally biased region" description="Basic residues" evidence="2">
    <location>
        <begin position="763"/>
        <end position="779"/>
    </location>
</feature>
<feature type="compositionally biased region" description="Low complexity" evidence="2">
    <location>
        <begin position="193"/>
        <end position="211"/>
    </location>
</feature>
<name>A0A9N8HRL8_9STRA</name>
<feature type="region of interest" description="Disordered" evidence="2">
    <location>
        <begin position="1"/>
        <end position="258"/>
    </location>
</feature>
<feature type="compositionally biased region" description="Basic and acidic residues" evidence="2">
    <location>
        <begin position="808"/>
        <end position="825"/>
    </location>
</feature>
<sequence>MCKSPAPTSISSSSKKKKKQATTTTTTRSATEEEEVVMVGGTVAAAANGTGRPKGRSSMSAARAMFEQNIEKNGKQQQQQQAPKRKVMPKGRRVTVPASKLVDGGGDMEIVRSPLKRSPMRQRRRQTAAPTSPVRKPPQLQSLEDDDDDDRDVDDGTAETEQSASLKNSHDDAEADAASPTTTTETASDDSSEGSQQQQPQQPQATTSSESTPPRKITAVKSNSDANSQDQTTDAVRKIQRVSRQWSANKKNKVRRETQQIQLQELEAKREKESKRLEQIKQGRQVKSIRNSLSVFQQTIEKNKEFGFESSPVPEAWQAKHAKKQDEEEEPKRRITDTDAAKAAVQELNASVKQLQWQAIQASFEEEESVEEDAALESASSSSSSSDGSSDGSSSESSSDEEEDDNVIVEETEQDLDEDDTIVSMSLEQLQEQHDLELKEKQSTRNNNNNNSNNKATNERPQRLPSAESTLSPIRVPANIKVPLTAQPNVLDHESSSTMASTDPPIPQSIILGFEDSMASEISLQSKWSTPPVMSARQQMMQKQESARWISQQVSPKKKEEDYWDKPICFRMPQPSYLKPPAQPQKERWAVHPRVVYGKPKTTKAVQPNRWTTNERTNSEEQQQQEQQPQQTPPLATEDPRWAATAPGKKKKPVFPQNVSRWAAQPKKKKLPENAVRRVGRATGGAKATQRKPQRQNTQEGPDSPKPTQRKPQRQTTQEGPDSPKPTQRKPQRQTTQESRVDEPKGIPKRQPTQESVFEKAVAARRSRKNVAPPSRRRSVSGEQVMTKEDEAAVAAAMAAPNSMPMVDRSDKTDERDDNQSCEKKERKKVVKLLNRSMSLGEVKRIVSATRIQSFARMFLQRYRYELGRKQQRKDQVEKETQDEIAHIQECLKLRLQSIRDKMERENSMGLAPAAATEASGDDDAAASLRTEIAALEAVNSKLQSQCDRLRATNSRVQGGNKTREAAVKEVSARLKKLQHIHKKLNKVYGEFQVENKTIQAELDKTCASLKKEHVLQERTKKCIRQIVTHVRSKQGKENVDLMEELEDTVPVDCLM</sequence>
<evidence type="ECO:0000256" key="2">
    <source>
        <dbReference type="SAM" id="MobiDB-lite"/>
    </source>
</evidence>
<feature type="compositionally biased region" description="Low complexity" evidence="2">
    <location>
        <begin position="1"/>
        <end position="13"/>
    </location>
</feature>
<dbReference type="PROSITE" id="PS50096">
    <property type="entry name" value="IQ"/>
    <property type="match status" value="1"/>
</dbReference>
<keyword evidence="1" id="KW-0175">Coiled coil</keyword>
<dbReference type="EMBL" id="CAICTM010001284">
    <property type="protein sequence ID" value="CAB9522280.1"/>
    <property type="molecule type" value="Genomic_DNA"/>
</dbReference>
<feature type="region of interest" description="Disordered" evidence="2">
    <location>
        <begin position="306"/>
        <end position="339"/>
    </location>
</feature>
<feature type="compositionally biased region" description="Low complexity" evidence="2">
    <location>
        <begin position="37"/>
        <end position="51"/>
    </location>
</feature>
<dbReference type="AlphaFoldDB" id="A0A9N8HRL8"/>
<organism evidence="3 4">
    <name type="scientific">Seminavis robusta</name>
    <dbReference type="NCBI Taxonomy" id="568900"/>
    <lineage>
        <taxon>Eukaryota</taxon>
        <taxon>Sar</taxon>
        <taxon>Stramenopiles</taxon>
        <taxon>Ochrophyta</taxon>
        <taxon>Bacillariophyta</taxon>
        <taxon>Bacillariophyceae</taxon>
        <taxon>Bacillariophycidae</taxon>
        <taxon>Naviculales</taxon>
        <taxon>Naviculaceae</taxon>
        <taxon>Seminavis</taxon>
    </lineage>
</organism>
<feature type="coiled-coil region" evidence="1">
    <location>
        <begin position="926"/>
        <end position="988"/>
    </location>
</feature>
<feature type="region of interest" description="Disordered" evidence="2">
    <location>
        <begin position="575"/>
        <end position="827"/>
    </location>
</feature>
<keyword evidence="4" id="KW-1185">Reference proteome</keyword>
<gene>
    <name evidence="3" type="ORF">SEMRO_1286_G259420.1</name>
</gene>
<feature type="compositionally biased region" description="Acidic residues" evidence="2">
    <location>
        <begin position="398"/>
        <end position="421"/>
    </location>
</feature>
<feature type="compositionally biased region" description="Basic residues" evidence="2">
    <location>
        <begin position="114"/>
        <end position="126"/>
    </location>
</feature>
<comment type="caution">
    <text evidence="3">The sequence shown here is derived from an EMBL/GenBank/DDBJ whole genome shotgun (WGS) entry which is preliminary data.</text>
</comment>
<feature type="compositionally biased region" description="Polar residues" evidence="2">
    <location>
        <begin position="220"/>
        <end position="234"/>
    </location>
</feature>
<dbReference type="Proteomes" id="UP001153069">
    <property type="component" value="Unassembled WGS sequence"/>
</dbReference>
<evidence type="ECO:0000256" key="1">
    <source>
        <dbReference type="SAM" id="Coils"/>
    </source>
</evidence>
<feature type="compositionally biased region" description="Acidic residues" evidence="2">
    <location>
        <begin position="143"/>
        <end position="158"/>
    </location>
</feature>
<accession>A0A9N8HRL8</accession>